<dbReference type="EMBL" id="CP058529">
    <property type="protein sequence ID" value="QLG29209.1"/>
    <property type="molecule type" value="Genomic_DNA"/>
</dbReference>
<dbReference type="GO" id="GO:0046872">
    <property type="term" value="F:metal ion binding"/>
    <property type="evidence" value="ECO:0007669"/>
    <property type="project" value="InterPro"/>
</dbReference>
<evidence type="ECO:0000313" key="3">
    <source>
        <dbReference type="EMBL" id="QLG29209.1"/>
    </source>
</evidence>
<evidence type="ECO:0000259" key="2">
    <source>
        <dbReference type="PROSITE" id="PS50975"/>
    </source>
</evidence>
<dbReference type="SUPFAM" id="SSF56059">
    <property type="entry name" value="Glutathione synthetase ATP-binding domain-like"/>
    <property type="match status" value="1"/>
</dbReference>
<dbReference type="GeneID" id="56030662"/>
<dbReference type="Gene3D" id="3.30.470.20">
    <property type="entry name" value="ATP-grasp fold, B domain"/>
    <property type="match status" value="1"/>
</dbReference>
<keyword evidence="4" id="KW-1185">Reference proteome</keyword>
<evidence type="ECO:0000256" key="1">
    <source>
        <dbReference type="PROSITE-ProRule" id="PRU00409"/>
    </source>
</evidence>
<organism evidence="3 4">
    <name type="scientific">Halorarum halophilum</name>
    <dbReference type="NCBI Taxonomy" id="2743090"/>
    <lineage>
        <taxon>Archaea</taxon>
        <taxon>Methanobacteriati</taxon>
        <taxon>Methanobacteriota</taxon>
        <taxon>Stenosarchaea group</taxon>
        <taxon>Halobacteria</taxon>
        <taxon>Halobacteriales</taxon>
        <taxon>Haloferacaceae</taxon>
        <taxon>Halorarum</taxon>
    </lineage>
</organism>
<keyword evidence="1" id="KW-0547">Nucleotide-binding</keyword>
<gene>
    <name evidence="3" type="ORF">HUG10_17475</name>
</gene>
<dbReference type="RefSeq" id="WP_179170783.1">
    <property type="nucleotide sequence ID" value="NZ_CP058529.1"/>
</dbReference>
<accession>A0A7D5GZ43</accession>
<proteinExistence type="predicted"/>
<sequence length="398" mass="44876">MVRQSGEESVLIPAGFSPKSLTAVRSLGARGVHTVVAAPKRTVPAFASRYCDEQVLVPSPWDDLIAYKDALLDLASRPDVKAVVPSLEENTFLFSKYDEFAEHVAPLWPSFEALRTAHDGKRLAEVATEAGLPVPETMSFDEVDDWSRELIIKPRYAILTSEYEPSLSPSECRGKMDPVHPEPGVEPDREALTAELRGNPPIVQEYVPIAREYSFRALYDHGEPVATSLKRQIRGKTYAGGASVFCKLVRDPELEEMGRRLLDHLDWHGLATVQFIEDARTGGFKLTEINPRTWTSIPLDVRGGIDYPYFYWLLARGERNRIAPHYRDGFAAHLLFGELQYLLSVVRDDYPNAARPAFRTALWETLTSIYEHPNFYYPKLDDPRPFGRGVLNVLPFGD</sequence>
<dbReference type="Proteomes" id="UP000509750">
    <property type="component" value="Chromosome"/>
</dbReference>
<dbReference type="InterPro" id="IPR011761">
    <property type="entry name" value="ATP-grasp"/>
</dbReference>
<dbReference type="PROSITE" id="PS50975">
    <property type="entry name" value="ATP_GRASP"/>
    <property type="match status" value="1"/>
</dbReference>
<protein>
    <submittedName>
        <fullName evidence="3">ATP-grasp domain-containing protein</fullName>
    </submittedName>
</protein>
<dbReference type="GO" id="GO:0005524">
    <property type="term" value="F:ATP binding"/>
    <property type="evidence" value="ECO:0007669"/>
    <property type="project" value="UniProtKB-UniRule"/>
</dbReference>
<reference evidence="3 4" key="1">
    <citation type="submission" date="2020-07" db="EMBL/GenBank/DDBJ databases">
        <title>Gai3-2, isolated from salt lake.</title>
        <authorList>
            <person name="Cui H."/>
            <person name="Shi X."/>
        </authorList>
    </citation>
    <scope>NUCLEOTIDE SEQUENCE [LARGE SCALE GENOMIC DNA]</scope>
    <source>
        <strain evidence="3 4">Gai3-2</strain>
    </source>
</reference>
<dbReference type="KEGG" id="halg:HUG10_17475"/>
<evidence type="ECO:0000313" key="4">
    <source>
        <dbReference type="Proteomes" id="UP000509750"/>
    </source>
</evidence>
<dbReference type="Gene3D" id="3.40.50.20">
    <property type="match status" value="1"/>
</dbReference>
<feature type="domain" description="ATP-grasp" evidence="2">
    <location>
        <begin position="124"/>
        <end position="316"/>
    </location>
</feature>
<dbReference type="Pfam" id="PF15632">
    <property type="entry name" value="ATPgrasp_Ter"/>
    <property type="match status" value="1"/>
</dbReference>
<name>A0A7D5GZ43_9EURY</name>
<dbReference type="AlphaFoldDB" id="A0A7D5GZ43"/>
<keyword evidence="1" id="KW-0067">ATP-binding</keyword>
<dbReference type="OrthoDB" id="11959at2157"/>